<keyword evidence="7" id="KW-1133">Transmembrane helix</keyword>
<dbReference type="Gene3D" id="3.30.379.10">
    <property type="entry name" value="Chitobiase/beta-hexosaminidase domain 2-like"/>
    <property type="match status" value="1"/>
</dbReference>
<evidence type="ECO:0000256" key="1">
    <source>
        <dbReference type="ARBA" id="ARBA00001231"/>
    </source>
</evidence>
<dbReference type="AlphaFoldDB" id="A0A7C9LQE4"/>
<dbReference type="SUPFAM" id="SSF52058">
    <property type="entry name" value="L domain-like"/>
    <property type="match status" value="1"/>
</dbReference>
<dbReference type="GO" id="GO:0005975">
    <property type="term" value="P:carbohydrate metabolic process"/>
    <property type="evidence" value="ECO:0007669"/>
    <property type="project" value="InterPro"/>
</dbReference>
<evidence type="ECO:0000256" key="5">
    <source>
        <dbReference type="ARBA" id="ARBA00023295"/>
    </source>
</evidence>
<evidence type="ECO:0000256" key="3">
    <source>
        <dbReference type="ARBA" id="ARBA00012663"/>
    </source>
</evidence>
<dbReference type="Gene3D" id="3.20.20.80">
    <property type="entry name" value="Glycosidases"/>
    <property type="match status" value="1"/>
</dbReference>
<keyword evidence="11" id="KW-1185">Reference proteome</keyword>
<dbReference type="InterPro" id="IPR029018">
    <property type="entry name" value="Hex-like_dom2"/>
</dbReference>
<keyword evidence="7" id="KW-0472">Membrane</keyword>
<dbReference type="PANTHER" id="PTHR22600">
    <property type="entry name" value="BETA-HEXOSAMINIDASE"/>
    <property type="match status" value="1"/>
</dbReference>
<evidence type="ECO:0000256" key="6">
    <source>
        <dbReference type="PIRSR" id="PIRSR625705-1"/>
    </source>
</evidence>
<dbReference type="CDD" id="cd06563">
    <property type="entry name" value="GH20_chitobiase-like"/>
    <property type="match status" value="1"/>
</dbReference>
<dbReference type="Gene3D" id="3.80.10.10">
    <property type="entry name" value="Ribonuclease Inhibitor"/>
    <property type="match status" value="1"/>
</dbReference>
<sequence length="742" mass="83626">MKMNMRKTIMEGIFGGNLTCYHVQLRAGTSASSCLVYASYAINKILISMFILLAAVPMKAQNFRTLRDVKVNETILDLSQTACKVIPRNAMHSRHRLQKLILPATLDSIGSQAFFACDGLKGQLLIPVSTRVIEASAFNGCSGLDELVFEGSPRLESFAFANCKDLRVIRLSALVPPVCAANTFVGIDFKRVKLIVPSKAKAAYRNAVGWRSFFSKTEEKNVCEPEELLVPRPLHMEVFSKANPKGVYKKALNWSDVIGIEASNCLDNEKKQAERILRERTTSVLRPQANNIKGGKSRGVMVRLSLDSTLNNAEAYTLDISNKGVEIKGKTAAGVFYGLMTLEQLCIGNGVAAPSTTIPPLYIVDQPRTEVRELMVDPVRHFIPFNDLKHFIVEMARFKFNALHLHLVDDQAWRIEIKKYPELTEKASDRVGMDDMPERISGFYTQEQMRELVRFAAQYHVMVIPEIELPGHEVAAIHCFPQLSCAKKEVPIRLTCGVSNDLLCPAEPFVYEFLDNVLKELAEVFPAPYVHLGGDEAGQPPLGAWTNCPACKELKRKEGFTENWQLQQYLFDRVIKQLHQLGKTPMYWYEKEFKTIQPGCVVYAWRNGLTQVAIDAAVRNKAKIMMCPGEHCYLDYPQGRGDMPEVNWGMPVTSHEQTYRLDPAWGMDSTFVQRNLLGVSGTLWSECINSSERLYYQAFPRAAALSEAGWTIPERRSYTDYLLRVRPLMDDMLRRGIAVNVN</sequence>
<gene>
    <name evidence="10" type="ORF">F0475_09225</name>
</gene>
<dbReference type="PANTHER" id="PTHR22600:SF57">
    <property type="entry name" value="BETA-N-ACETYLHEXOSAMINIDASE"/>
    <property type="match status" value="1"/>
</dbReference>
<keyword evidence="7" id="KW-0812">Transmembrane</keyword>
<dbReference type="InterPro" id="IPR025705">
    <property type="entry name" value="Beta_hexosaminidase_sua/sub"/>
</dbReference>
<dbReference type="RefSeq" id="WP_155716364.1">
    <property type="nucleotide sequence ID" value="NZ_VVIQ01000009.1"/>
</dbReference>
<dbReference type="InterPro" id="IPR017853">
    <property type="entry name" value="GH"/>
</dbReference>
<feature type="transmembrane region" description="Helical" evidence="7">
    <location>
        <begin position="34"/>
        <end position="56"/>
    </location>
</feature>
<evidence type="ECO:0000259" key="8">
    <source>
        <dbReference type="Pfam" id="PF00728"/>
    </source>
</evidence>
<dbReference type="EMBL" id="VVIQ01000009">
    <property type="protein sequence ID" value="MUL28478.1"/>
    <property type="molecule type" value="Genomic_DNA"/>
</dbReference>
<evidence type="ECO:0000313" key="10">
    <source>
        <dbReference type="EMBL" id="MUL28478.1"/>
    </source>
</evidence>
<feature type="domain" description="Beta-hexosaminidase bacterial type N-terminal" evidence="9">
    <location>
        <begin position="253"/>
        <end position="365"/>
    </location>
</feature>
<dbReference type="GO" id="GO:0016020">
    <property type="term" value="C:membrane"/>
    <property type="evidence" value="ECO:0007669"/>
    <property type="project" value="TreeGrafter"/>
</dbReference>
<evidence type="ECO:0000313" key="11">
    <source>
        <dbReference type="Proteomes" id="UP000482295"/>
    </source>
</evidence>
<dbReference type="SUPFAM" id="SSF55545">
    <property type="entry name" value="beta-N-acetylhexosaminidase-like domain"/>
    <property type="match status" value="1"/>
</dbReference>
<comment type="similarity">
    <text evidence="2">Belongs to the glycosyl hydrolase 20 family.</text>
</comment>
<reference evidence="10 11" key="1">
    <citation type="submission" date="2019-09" db="EMBL/GenBank/DDBJ databases">
        <title>Prevotella A2879 sp. nov., isolated from an abscess of a patient.</title>
        <authorList>
            <person name="Buhl M."/>
            <person name="Oberhettinger P."/>
        </authorList>
    </citation>
    <scope>NUCLEOTIDE SEQUENCE [LARGE SCALE GENOMIC DNA]</scope>
    <source>
        <strain evidence="10 11">A2879</strain>
    </source>
</reference>
<feature type="domain" description="Glycoside hydrolase family 20 catalytic" evidence="8">
    <location>
        <begin position="372"/>
        <end position="711"/>
    </location>
</feature>
<dbReference type="InterPro" id="IPR015883">
    <property type="entry name" value="Glyco_hydro_20_cat"/>
</dbReference>
<dbReference type="SUPFAM" id="SSF51445">
    <property type="entry name" value="(Trans)glycosidases"/>
    <property type="match status" value="1"/>
</dbReference>
<evidence type="ECO:0000256" key="4">
    <source>
        <dbReference type="ARBA" id="ARBA00022801"/>
    </source>
</evidence>
<evidence type="ECO:0000256" key="2">
    <source>
        <dbReference type="ARBA" id="ARBA00006285"/>
    </source>
</evidence>
<accession>A0A7C9LQE4</accession>
<dbReference type="Pfam" id="PF13306">
    <property type="entry name" value="LRR_5"/>
    <property type="match status" value="1"/>
</dbReference>
<keyword evidence="5" id="KW-0326">Glycosidase</keyword>
<dbReference type="Pfam" id="PF00728">
    <property type="entry name" value="Glyco_hydro_20"/>
    <property type="match status" value="1"/>
</dbReference>
<dbReference type="PRINTS" id="PR00738">
    <property type="entry name" value="GLHYDRLASE20"/>
</dbReference>
<feature type="active site" description="Proton donor" evidence="6">
    <location>
        <position position="536"/>
    </location>
</feature>
<comment type="caution">
    <text evidence="10">The sequence shown here is derived from an EMBL/GenBank/DDBJ whole genome shotgun (WGS) entry which is preliminary data.</text>
</comment>
<dbReference type="Pfam" id="PF02838">
    <property type="entry name" value="Glyco_hydro_20b"/>
    <property type="match status" value="1"/>
</dbReference>
<keyword evidence="4 10" id="KW-0378">Hydrolase</keyword>
<comment type="catalytic activity">
    <reaction evidence="1">
        <text>Hydrolysis of terminal non-reducing N-acetyl-D-hexosamine residues in N-acetyl-beta-D-hexosaminides.</text>
        <dbReference type="EC" id="3.2.1.52"/>
    </reaction>
</comment>
<dbReference type="GO" id="GO:0030203">
    <property type="term" value="P:glycosaminoglycan metabolic process"/>
    <property type="evidence" value="ECO:0007669"/>
    <property type="project" value="TreeGrafter"/>
</dbReference>
<dbReference type="InterPro" id="IPR032675">
    <property type="entry name" value="LRR_dom_sf"/>
</dbReference>
<dbReference type="InterPro" id="IPR015882">
    <property type="entry name" value="HEX_bac_N"/>
</dbReference>
<dbReference type="EC" id="3.2.1.52" evidence="3"/>
<protein>
    <recommendedName>
        <fullName evidence="3">beta-N-acetylhexosaminidase</fullName>
        <ecNumber evidence="3">3.2.1.52</ecNumber>
    </recommendedName>
</protein>
<dbReference type="Proteomes" id="UP000482295">
    <property type="component" value="Unassembled WGS sequence"/>
</dbReference>
<dbReference type="InterPro" id="IPR026906">
    <property type="entry name" value="LRR_5"/>
</dbReference>
<organism evidence="10 11">
    <name type="scientific">Prevotella vespertina</name>
    <dbReference type="NCBI Taxonomy" id="2608404"/>
    <lineage>
        <taxon>Bacteria</taxon>
        <taxon>Pseudomonadati</taxon>
        <taxon>Bacteroidota</taxon>
        <taxon>Bacteroidia</taxon>
        <taxon>Bacteroidales</taxon>
        <taxon>Prevotellaceae</taxon>
        <taxon>Prevotella</taxon>
    </lineage>
</organism>
<dbReference type="GO" id="GO:0004563">
    <property type="term" value="F:beta-N-acetylhexosaminidase activity"/>
    <property type="evidence" value="ECO:0007669"/>
    <property type="project" value="UniProtKB-EC"/>
</dbReference>
<evidence type="ECO:0000259" key="9">
    <source>
        <dbReference type="Pfam" id="PF02838"/>
    </source>
</evidence>
<proteinExistence type="inferred from homology"/>
<name>A0A7C9LQE4_9BACT</name>
<evidence type="ECO:0000256" key="7">
    <source>
        <dbReference type="SAM" id="Phobius"/>
    </source>
</evidence>